<feature type="compositionally biased region" description="Low complexity" evidence="1">
    <location>
        <begin position="23"/>
        <end position="38"/>
    </location>
</feature>
<keyword evidence="2" id="KW-0472">Membrane</keyword>
<evidence type="ECO:0008006" key="5">
    <source>
        <dbReference type="Google" id="ProtNLM"/>
    </source>
</evidence>
<feature type="compositionally biased region" description="Low complexity" evidence="1">
    <location>
        <begin position="856"/>
        <end position="879"/>
    </location>
</feature>
<feature type="compositionally biased region" description="Low complexity" evidence="1">
    <location>
        <begin position="51"/>
        <end position="60"/>
    </location>
</feature>
<organism evidence="3 4">
    <name type="scientific">Tilletia walkeri</name>
    <dbReference type="NCBI Taxonomy" id="117179"/>
    <lineage>
        <taxon>Eukaryota</taxon>
        <taxon>Fungi</taxon>
        <taxon>Dikarya</taxon>
        <taxon>Basidiomycota</taxon>
        <taxon>Ustilaginomycotina</taxon>
        <taxon>Exobasidiomycetes</taxon>
        <taxon>Tilletiales</taxon>
        <taxon>Tilletiaceae</taxon>
        <taxon>Tilletia</taxon>
    </lineage>
</organism>
<feature type="compositionally biased region" description="Acidic residues" evidence="1">
    <location>
        <begin position="821"/>
        <end position="836"/>
    </location>
</feature>
<reference evidence="3" key="1">
    <citation type="submission" date="2016-04" db="EMBL/GenBank/DDBJ databases">
        <authorList>
            <person name="Nguyen H.D."/>
            <person name="Samba Siva P."/>
            <person name="Cullis J."/>
            <person name="Levesque C.A."/>
            <person name="Hambleton S."/>
        </authorList>
    </citation>
    <scope>NUCLEOTIDE SEQUENCE</scope>
    <source>
        <strain evidence="3">DAOMC 236422</strain>
    </source>
</reference>
<dbReference type="AlphaFoldDB" id="A0A8X7T8I2"/>
<dbReference type="PANTHER" id="PTHR22950:SF671">
    <property type="entry name" value="CHROMOSOME UNDETERMINED SCAFFOLD_75, WHOLE GENOME SHOTGUN SEQUENCE"/>
    <property type="match status" value="1"/>
</dbReference>
<feature type="transmembrane region" description="Helical" evidence="2">
    <location>
        <begin position="930"/>
        <end position="949"/>
    </location>
</feature>
<feature type="transmembrane region" description="Helical" evidence="2">
    <location>
        <begin position="381"/>
        <end position="402"/>
    </location>
</feature>
<feature type="region of interest" description="Disordered" evidence="1">
    <location>
        <begin position="802"/>
        <end position="904"/>
    </location>
</feature>
<accession>A0A8X7T8I2</accession>
<keyword evidence="2" id="KW-1133">Transmembrane helix</keyword>
<evidence type="ECO:0000256" key="2">
    <source>
        <dbReference type="SAM" id="Phobius"/>
    </source>
</evidence>
<feature type="region of interest" description="Disordered" evidence="1">
    <location>
        <begin position="155"/>
        <end position="195"/>
    </location>
</feature>
<feature type="compositionally biased region" description="Low complexity" evidence="1">
    <location>
        <begin position="610"/>
        <end position="646"/>
    </location>
</feature>
<keyword evidence="2" id="KW-0812">Transmembrane</keyword>
<feature type="transmembrane region" description="Helical" evidence="2">
    <location>
        <begin position="409"/>
        <end position="430"/>
    </location>
</feature>
<feature type="transmembrane region" description="Helical" evidence="2">
    <location>
        <begin position="676"/>
        <end position="698"/>
    </location>
</feature>
<evidence type="ECO:0000256" key="1">
    <source>
        <dbReference type="SAM" id="MobiDB-lite"/>
    </source>
</evidence>
<protein>
    <recommendedName>
        <fullName evidence="5">Amino acid transporter transmembrane domain-containing protein</fullName>
    </recommendedName>
</protein>
<feature type="transmembrane region" description="Helical" evidence="2">
    <location>
        <begin position="252"/>
        <end position="275"/>
    </location>
</feature>
<feature type="region of interest" description="Disordered" evidence="1">
    <location>
        <begin position="1"/>
        <end position="132"/>
    </location>
</feature>
<feature type="transmembrane region" description="Helical" evidence="2">
    <location>
        <begin position="456"/>
        <end position="476"/>
    </location>
</feature>
<feature type="compositionally biased region" description="Acidic residues" evidence="1">
    <location>
        <begin position="104"/>
        <end position="118"/>
    </location>
</feature>
<feature type="region of interest" description="Disordered" evidence="1">
    <location>
        <begin position="592"/>
        <end position="666"/>
    </location>
</feature>
<feature type="transmembrane region" description="Helical" evidence="2">
    <location>
        <begin position="548"/>
        <end position="568"/>
    </location>
</feature>
<evidence type="ECO:0000313" key="3">
    <source>
        <dbReference type="EMBL" id="KAE8271978.1"/>
    </source>
</evidence>
<dbReference type="GO" id="GO:0015179">
    <property type="term" value="F:L-amino acid transmembrane transporter activity"/>
    <property type="evidence" value="ECO:0007669"/>
    <property type="project" value="TreeGrafter"/>
</dbReference>
<comment type="caution">
    <text evidence="3">The sequence shown here is derived from an EMBL/GenBank/DDBJ whole genome shotgun (WGS) entry which is preliminary data.</text>
</comment>
<evidence type="ECO:0000313" key="4">
    <source>
        <dbReference type="Proteomes" id="UP000078113"/>
    </source>
</evidence>
<dbReference type="Proteomes" id="UP000078113">
    <property type="component" value="Unassembled WGS sequence"/>
</dbReference>
<dbReference type="PANTHER" id="PTHR22950">
    <property type="entry name" value="AMINO ACID TRANSPORTER"/>
    <property type="match status" value="1"/>
</dbReference>
<feature type="compositionally biased region" description="Basic and acidic residues" evidence="1">
    <location>
        <begin position="1"/>
        <end position="12"/>
    </location>
</feature>
<gene>
    <name evidence="3" type="ORF">A4X09_0g344</name>
</gene>
<keyword evidence="4" id="KW-1185">Reference proteome</keyword>
<reference evidence="3" key="2">
    <citation type="journal article" date="2019" name="IMA Fungus">
        <title>Genome sequencing and comparison of five Tilletia species to identify candidate genes for the detection of regulated species infecting wheat.</title>
        <authorList>
            <person name="Nguyen H.D.T."/>
            <person name="Sultana T."/>
            <person name="Kesanakurti P."/>
            <person name="Hambleton S."/>
        </authorList>
    </citation>
    <scope>NUCLEOTIDE SEQUENCE</scope>
    <source>
        <strain evidence="3">DAOMC 236422</strain>
    </source>
</reference>
<sequence length="956" mass="102164">MPSSGRDAEHHAGAVADEAAIMSSSQSSSRAPSSSSSSGFPRVGSAPPSPTSSLPASTAAQHLLRSPDGSSQVHVLVNVKHRHHNGKNGGGIGGEEGEHHDSDSDPDYGTDEDGDTDVESAAHSVGDPRQGMLIADGQRAWDDSDEDEPQVLAVEHDLDEDYPSSARGARKGPGPHSRDRRARRDGSSDLMPLPIPFSLTSKQRRSCWRFLTSPPTQNSLSAPAVTLNLFAGSLHPAVLLSMPYYFERTGLVLGLVGLLGVGFLSGVGGGLWIVLARYVGRNDDEDNPEETMSRADHAARKRAKKIANYGEGGNMTTLEGVTGAALGRHTLWKRNLGRTISGVLLAAYATGTAFLAYFAMADLLLQVFLHYSPRGVPTHDRLFVTAVVGGLLTAPFVIFPLAKRTLIRISTACAVVLYPVLITALLVKIYTMDLDTPLPPFQAQGPNAQPLHPPSIWAPYSLLPVLTLSSSPLQIIQHNRSLRRIGMSRSNTKAFMAAQAGQVFLVAGFGVAFGIGVGTHGMGRRLGIALAHPNLMASLPTDDHLFNTARVCFVLLLATHFALCLVTARSSWGRLLRLYHLNPFRYRRGQGQTESAELAATPNRASNATPAGSRQSAASARSSAAASQPSSGRASQTNSTTPQQTSPAPPTFAHSGSFPSPKRKLPRQWNRLSRNALGGLILWCFCASTAYLSGVGGLRRSRNEKAGEEARFVRSAEIVGLLGAAVGFVLPGLVWVVLFHVRRPRAILLAGSLGQQVAAVAQELGSRAGAWLRGLSIARRERLERERRRRVAAGMGGGSGAGYFSRRAAANEDEERRGLLAEDEEEHVDADDEGEGEQGHNAASDERNKAPQINMPRSVGSPSQSVQPVIPRVTAAAGRANDDDDDGAGNVARNGGQERARSPDPLAVLLVQKERQLQRRRRGRRLYQDLLVLVAVLPFGMALVVLGAIELSRGGY</sequence>
<dbReference type="EMBL" id="LWDG02000006">
    <property type="protein sequence ID" value="KAE8271978.1"/>
    <property type="molecule type" value="Genomic_DNA"/>
</dbReference>
<feature type="transmembrane region" description="Helical" evidence="2">
    <location>
        <begin position="343"/>
        <end position="369"/>
    </location>
</feature>
<feature type="transmembrane region" description="Helical" evidence="2">
    <location>
        <begin position="718"/>
        <end position="739"/>
    </location>
</feature>
<name>A0A8X7T8I2_9BASI</name>
<dbReference type="GO" id="GO:0016020">
    <property type="term" value="C:membrane"/>
    <property type="evidence" value="ECO:0007669"/>
    <property type="project" value="TreeGrafter"/>
</dbReference>
<feature type="transmembrane region" description="Helical" evidence="2">
    <location>
        <begin position="497"/>
        <end position="517"/>
    </location>
</feature>
<proteinExistence type="predicted"/>